<reference evidence="1" key="1">
    <citation type="journal article" date="2020" name="Nature">
        <title>Giant virus diversity and host interactions through global metagenomics.</title>
        <authorList>
            <person name="Schulz F."/>
            <person name="Roux S."/>
            <person name="Paez-Espino D."/>
            <person name="Jungbluth S."/>
            <person name="Walsh D.A."/>
            <person name="Denef V.J."/>
            <person name="McMahon K.D."/>
            <person name="Konstantinidis K.T."/>
            <person name="Eloe-Fadrosh E.A."/>
            <person name="Kyrpides N.C."/>
            <person name="Woyke T."/>
        </authorList>
    </citation>
    <scope>NUCLEOTIDE SEQUENCE</scope>
    <source>
        <strain evidence="1">GVMAG-M-3300023179-27</strain>
    </source>
</reference>
<evidence type="ECO:0000313" key="1">
    <source>
        <dbReference type="EMBL" id="QHT26469.1"/>
    </source>
</evidence>
<name>A0A6C0EDY4_9ZZZZ</name>
<accession>A0A6C0EDY4</accession>
<proteinExistence type="predicted"/>
<sequence length="124" mass="14872">MAEDKKTLKDVLLEKCEEAKNTSKENMIDLEKRLLNIFSECDNASVDKIELIVYNMFYKDIEKVLNKICHAELLGDPWNPWYTIKECQTTDEKLICDDKYMCTKYYFNVIIDFYRLCERLECQQ</sequence>
<protein>
    <submittedName>
        <fullName evidence="1">Uncharacterized protein</fullName>
    </submittedName>
</protein>
<dbReference type="AlphaFoldDB" id="A0A6C0EDY4"/>
<dbReference type="EMBL" id="MN739791">
    <property type="protein sequence ID" value="QHT26469.1"/>
    <property type="molecule type" value="Genomic_DNA"/>
</dbReference>
<organism evidence="1">
    <name type="scientific">viral metagenome</name>
    <dbReference type="NCBI Taxonomy" id="1070528"/>
    <lineage>
        <taxon>unclassified sequences</taxon>
        <taxon>metagenomes</taxon>
        <taxon>organismal metagenomes</taxon>
    </lineage>
</organism>